<dbReference type="Proteomes" id="UP001148737">
    <property type="component" value="Unassembled WGS sequence"/>
</dbReference>
<reference evidence="1" key="1">
    <citation type="submission" date="2022-07" db="EMBL/GenBank/DDBJ databases">
        <title>Genome Sequence of Lecanicillium saksenae.</title>
        <authorList>
            <person name="Buettner E."/>
        </authorList>
    </citation>
    <scope>NUCLEOTIDE SEQUENCE</scope>
    <source>
        <strain evidence="1">VT-O1</strain>
    </source>
</reference>
<proteinExistence type="predicted"/>
<dbReference type="EMBL" id="JANAKD010002149">
    <property type="protein sequence ID" value="KAJ3474576.1"/>
    <property type="molecule type" value="Genomic_DNA"/>
</dbReference>
<organism evidence="1 2">
    <name type="scientific">Lecanicillium saksenae</name>
    <dbReference type="NCBI Taxonomy" id="468837"/>
    <lineage>
        <taxon>Eukaryota</taxon>
        <taxon>Fungi</taxon>
        <taxon>Dikarya</taxon>
        <taxon>Ascomycota</taxon>
        <taxon>Pezizomycotina</taxon>
        <taxon>Sordariomycetes</taxon>
        <taxon>Hypocreomycetidae</taxon>
        <taxon>Hypocreales</taxon>
        <taxon>Cordycipitaceae</taxon>
        <taxon>Lecanicillium</taxon>
    </lineage>
</organism>
<name>A0ACC1QGJ0_9HYPO</name>
<accession>A0ACC1QGJ0</accession>
<evidence type="ECO:0000313" key="2">
    <source>
        <dbReference type="Proteomes" id="UP001148737"/>
    </source>
</evidence>
<evidence type="ECO:0000313" key="1">
    <source>
        <dbReference type="EMBL" id="KAJ3474576.1"/>
    </source>
</evidence>
<keyword evidence="2" id="KW-1185">Reference proteome</keyword>
<sequence>MSARCYQAYDVAHNTLITRDGVSIAASIVAVVDVSVKIITLCSQYSKAVANAGADIAHLETLVKGLKTTLGRAQALIEALQGASLSTSQDLPEQLAGCRSTLQNRWNCFPSDWYERRPHYGVLNAAQGCHVRGKSTHLRAISGLCILAPEVIKLRSRTSSLRADTHLLSTGLMPDPSIYNVGWICAIKPEYVAAQAFLDEKHDRQDHGSNIYTLGRLGKHNVVIGTLPDGEYGIGAAASVANGMLSSFPNVRIGLMVGIGGAAPSDKNDIRLGDIVVSASRHGHGGVFQYDFGKTIQNNKFQTVGFLNQPPELLRAALTDIQAEYEMEGHRLKEAIDTALNQRPRLRQNYQRPSDSSDILFKSGIIHREIDGADCATVCSDGPSSLVNRRKRAKEEDNPAIHYGTIASANQLIKDAFVRDRLAAEKNVLCFEMEAAGLMNRFPCVVIRGICDYADSHKNKQWQGYAAMAAAAGRFPVS</sequence>
<protein>
    <submittedName>
        <fullName evidence="1">Uncharacterized protein</fullName>
    </submittedName>
</protein>
<comment type="caution">
    <text evidence="1">The sequence shown here is derived from an EMBL/GenBank/DDBJ whole genome shotgun (WGS) entry which is preliminary data.</text>
</comment>
<gene>
    <name evidence="1" type="ORF">NLG97_g9783</name>
</gene>